<dbReference type="InterPro" id="IPR055774">
    <property type="entry name" value="DUF7350"/>
</dbReference>
<organism evidence="3 4">
    <name type="scientific">Natronoglomus mannanivorans</name>
    <dbReference type="NCBI Taxonomy" id="2979990"/>
    <lineage>
        <taxon>Archaea</taxon>
        <taxon>Methanobacteriati</taxon>
        <taxon>Methanobacteriota</taxon>
        <taxon>Stenosarchaea group</taxon>
        <taxon>Halobacteria</taxon>
        <taxon>Halobacteriales</taxon>
        <taxon>Natrialbaceae</taxon>
        <taxon>Natronoglomus</taxon>
    </lineage>
</organism>
<feature type="compositionally biased region" description="Acidic residues" evidence="1">
    <location>
        <begin position="31"/>
        <end position="44"/>
    </location>
</feature>
<dbReference type="InterPro" id="IPR038482">
    <property type="entry name" value="Tp34-type_sf"/>
</dbReference>
<dbReference type="EMBL" id="JAOPKB010000012">
    <property type="protein sequence ID" value="MCU4974478.1"/>
    <property type="molecule type" value="Genomic_DNA"/>
</dbReference>
<evidence type="ECO:0000259" key="2">
    <source>
        <dbReference type="Pfam" id="PF24041"/>
    </source>
</evidence>
<feature type="domain" description="DUF7350" evidence="2">
    <location>
        <begin position="310"/>
        <end position="437"/>
    </location>
</feature>
<dbReference type="Proteomes" id="UP001320972">
    <property type="component" value="Unassembled WGS sequence"/>
</dbReference>
<evidence type="ECO:0000313" key="4">
    <source>
        <dbReference type="Proteomes" id="UP001320972"/>
    </source>
</evidence>
<dbReference type="Pfam" id="PF24041">
    <property type="entry name" value="DUF7350"/>
    <property type="match status" value="1"/>
</dbReference>
<feature type="compositionally biased region" description="Basic and acidic residues" evidence="1">
    <location>
        <begin position="236"/>
        <end position="300"/>
    </location>
</feature>
<feature type="region of interest" description="Disordered" evidence="1">
    <location>
        <begin position="24"/>
        <end position="59"/>
    </location>
</feature>
<dbReference type="RefSeq" id="WP_338008564.1">
    <property type="nucleotide sequence ID" value="NZ_JAOPKB010000012.1"/>
</dbReference>
<protein>
    <submittedName>
        <fullName evidence="3">Iron transporter</fullName>
    </submittedName>
</protein>
<accession>A0ABT2QHQ8</accession>
<feature type="region of interest" description="Disordered" evidence="1">
    <location>
        <begin position="236"/>
        <end position="320"/>
    </location>
</feature>
<sequence length="445" mass="48739">MNRRRFFHCAGSVAALAAAAGCIGSDGLGGDPDDADDETDDGIDDDRQVTPDLPEIEDPPDAVYVPTHREAMRMLEPIEAGEYTLAPMLSYPHPFWLVDGRETERVDPDGGPAVHLMFSLWDDETGIVLPVDAGAQIRVEQNGQQVGSPRTPWPMISQEMGFHFGDNVPLDGDGTYTVEVTLPPIGVRKTGALEDRFTETETATFEFTYDEDFRQEVIGGIDYLDEEHWGERGAIEPMEHGHGAHGDDEHGDHHGDGDDDHGDHDDHHGDGDDDHGDHDDHHGDGDDDHGDHDDHSDHGHVPYSSLPPAEDYSGTLLGEPETGDATLVISLLEGDTRLTDGTEPYLLVSPRTPYNRVPLADMALSATIDRDGEELATFDLEQTLDDEYDLHYGAETGLDDAELEPGDTVTITVESPPQVSRHRGYETAFLEMPAVEVEIPEEVSE</sequence>
<keyword evidence="4" id="KW-1185">Reference proteome</keyword>
<proteinExistence type="predicted"/>
<evidence type="ECO:0000313" key="3">
    <source>
        <dbReference type="EMBL" id="MCU4974478.1"/>
    </source>
</evidence>
<dbReference type="Gene3D" id="2.60.40.2480">
    <property type="entry name" value="Periplasmic metal-binding protein Tp34-type"/>
    <property type="match status" value="1"/>
</dbReference>
<dbReference type="PROSITE" id="PS51257">
    <property type="entry name" value="PROKAR_LIPOPROTEIN"/>
    <property type="match status" value="1"/>
</dbReference>
<evidence type="ECO:0000256" key="1">
    <source>
        <dbReference type="SAM" id="MobiDB-lite"/>
    </source>
</evidence>
<name>A0ABT2QHQ8_9EURY</name>
<comment type="caution">
    <text evidence="3">The sequence shown here is derived from an EMBL/GenBank/DDBJ whole genome shotgun (WGS) entry which is preliminary data.</text>
</comment>
<gene>
    <name evidence="3" type="ORF">OB955_17290</name>
</gene>
<reference evidence="3 4" key="1">
    <citation type="submission" date="2022-09" db="EMBL/GenBank/DDBJ databases">
        <title>Enrichment on poylsaccharides allowed isolation of novel metabolic and taxonomic groups of Haloarchaea.</title>
        <authorList>
            <person name="Sorokin D.Y."/>
            <person name="Elcheninov A.G."/>
            <person name="Khizhniak T.V."/>
            <person name="Kolganova T.V."/>
            <person name="Kublanov I.V."/>
        </authorList>
    </citation>
    <scope>NUCLEOTIDE SEQUENCE [LARGE SCALE GENOMIC DNA]</scope>
    <source>
        <strain evidence="3 4">AArc-m2/3/4</strain>
    </source>
</reference>